<gene>
    <name evidence="3" type="ORF">I6L55_08135</name>
</gene>
<organism evidence="3 4">
    <name type="scientific">Corynebacterium coyleae</name>
    <dbReference type="NCBI Taxonomy" id="53374"/>
    <lineage>
        <taxon>Bacteria</taxon>
        <taxon>Bacillati</taxon>
        <taxon>Actinomycetota</taxon>
        <taxon>Actinomycetes</taxon>
        <taxon>Mycobacteriales</taxon>
        <taxon>Corynebacteriaceae</taxon>
        <taxon>Corynebacterium</taxon>
    </lineage>
</organism>
<sequence length="130" mass="14508">MDDLTNADQRKTEDAKVDVQPSAEARVMAAQAKQQHPSPDPPAAAMQKPVNSPAFLMSWVKWHPAIGMFQFLADCATSSDDPPYVRFNTARDMWPKFYWLCVFVDFLVMVAILAGLAVVACRVIIMTLFS</sequence>
<feature type="compositionally biased region" description="Basic and acidic residues" evidence="1">
    <location>
        <begin position="8"/>
        <end position="17"/>
    </location>
</feature>
<proteinExistence type="predicted"/>
<keyword evidence="2" id="KW-0812">Transmembrane</keyword>
<keyword evidence="2" id="KW-0472">Membrane</keyword>
<accession>A0ABX8KTR1</accession>
<dbReference type="GeneID" id="92750146"/>
<keyword evidence="4" id="KW-1185">Reference proteome</keyword>
<reference evidence="3 4" key="1">
    <citation type="submission" date="2021-06" db="EMBL/GenBank/DDBJ databases">
        <title>FDA dAtabase for Regulatory Grade micrObial Sequences (FDA-ARGOS): Supporting development and validation of Infectious Disease Dx tests.</title>
        <authorList>
            <person name="Sproer C."/>
            <person name="Gronow S."/>
            <person name="Severitt S."/>
            <person name="Schroder I."/>
            <person name="Tallon L."/>
            <person name="Sadzewicz L."/>
            <person name="Zhao X."/>
            <person name="Boylan J."/>
            <person name="Ott S."/>
            <person name="Bowen H."/>
            <person name="Vavikolanu K."/>
            <person name="Mehta A."/>
            <person name="Aluvathingal J."/>
            <person name="Nadendla S."/>
            <person name="Lowell S."/>
            <person name="Myers T."/>
            <person name="Yan Y."/>
        </authorList>
    </citation>
    <scope>NUCLEOTIDE SEQUENCE [LARGE SCALE GENOMIC DNA]</scope>
    <source>
        <strain evidence="3 4">FDAARGOS 1425</strain>
    </source>
</reference>
<evidence type="ECO:0000313" key="4">
    <source>
        <dbReference type="Proteomes" id="UP000683520"/>
    </source>
</evidence>
<evidence type="ECO:0000256" key="2">
    <source>
        <dbReference type="SAM" id="Phobius"/>
    </source>
</evidence>
<dbReference type="EMBL" id="CP077302">
    <property type="protein sequence ID" value="QXB17862.1"/>
    <property type="molecule type" value="Genomic_DNA"/>
</dbReference>
<feature type="region of interest" description="Disordered" evidence="1">
    <location>
        <begin position="1"/>
        <end position="47"/>
    </location>
</feature>
<evidence type="ECO:0000256" key="1">
    <source>
        <dbReference type="SAM" id="MobiDB-lite"/>
    </source>
</evidence>
<dbReference type="Proteomes" id="UP000683520">
    <property type="component" value="Chromosome"/>
</dbReference>
<keyword evidence="2" id="KW-1133">Transmembrane helix</keyword>
<evidence type="ECO:0000313" key="3">
    <source>
        <dbReference type="EMBL" id="QXB17862.1"/>
    </source>
</evidence>
<protein>
    <submittedName>
        <fullName evidence="3">Uncharacterized protein</fullName>
    </submittedName>
</protein>
<feature type="transmembrane region" description="Helical" evidence="2">
    <location>
        <begin position="97"/>
        <end position="125"/>
    </location>
</feature>
<name>A0ABX8KTR1_9CORY</name>
<dbReference type="RefSeq" id="WP_092101703.1">
    <property type="nucleotide sequence ID" value="NZ_CP047198.1"/>
</dbReference>